<evidence type="ECO:0000313" key="2">
    <source>
        <dbReference type="Proteomes" id="UP001497680"/>
    </source>
</evidence>
<protein>
    <submittedName>
        <fullName evidence="1">Uncharacterized protein</fullName>
    </submittedName>
</protein>
<sequence>MADKIKGSRLAESAYNSPYSHAGAPGPHPNTDPYAALRTRALSTLEAMGYDPETMVERGVVWAEDQDPFGHVMQSQYMHFLGTVFHRVMESYDEFLSEEEYDGMIKGKTVIPVIRKYELEIRRQVKYPDSLIAASRQDRIEPTRNSTTTSLFSLKQQAIVAETKGSATYMDVKTSRPIDIRTLGGGWLALYNGFTKKSEQAKALKEKWDSEHPKPTKSKI</sequence>
<evidence type="ECO:0000313" key="1">
    <source>
        <dbReference type="EMBL" id="KAI6082660.1"/>
    </source>
</evidence>
<organism evidence="1 2">
    <name type="scientific">Hypoxylon rubiginosum</name>
    <dbReference type="NCBI Taxonomy" id="110542"/>
    <lineage>
        <taxon>Eukaryota</taxon>
        <taxon>Fungi</taxon>
        <taxon>Dikarya</taxon>
        <taxon>Ascomycota</taxon>
        <taxon>Pezizomycotina</taxon>
        <taxon>Sordariomycetes</taxon>
        <taxon>Xylariomycetidae</taxon>
        <taxon>Xylariales</taxon>
        <taxon>Hypoxylaceae</taxon>
        <taxon>Hypoxylon</taxon>
    </lineage>
</organism>
<dbReference type="Proteomes" id="UP001497680">
    <property type="component" value="Unassembled WGS sequence"/>
</dbReference>
<reference evidence="1 2" key="1">
    <citation type="journal article" date="2022" name="New Phytol.">
        <title>Ecological generalism drives hyperdiversity of secondary metabolite gene clusters in xylarialean endophytes.</title>
        <authorList>
            <person name="Franco M.E.E."/>
            <person name="Wisecaver J.H."/>
            <person name="Arnold A.E."/>
            <person name="Ju Y.M."/>
            <person name="Slot J.C."/>
            <person name="Ahrendt S."/>
            <person name="Moore L.P."/>
            <person name="Eastman K.E."/>
            <person name="Scott K."/>
            <person name="Konkel Z."/>
            <person name="Mondo S.J."/>
            <person name="Kuo A."/>
            <person name="Hayes R.D."/>
            <person name="Haridas S."/>
            <person name="Andreopoulos B."/>
            <person name="Riley R."/>
            <person name="LaButti K."/>
            <person name="Pangilinan J."/>
            <person name="Lipzen A."/>
            <person name="Amirebrahimi M."/>
            <person name="Yan J."/>
            <person name="Adam C."/>
            <person name="Keymanesh K."/>
            <person name="Ng V."/>
            <person name="Louie K."/>
            <person name="Northen T."/>
            <person name="Drula E."/>
            <person name="Henrissat B."/>
            <person name="Hsieh H.M."/>
            <person name="Youens-Clark K."/>
            <person name="Lutzoni F."/>
            <person name="Miadlikowska J."/>
            <person name="Eastwood D.C."/>
            <person name="Hamelin R.C."/>
            <person name="Grigoriev I.V."/>
            <person name="U'Ren J.M."/>
        </authorList>
    </citation>
    <scope>NUCLEOTIDE SEQUENCE [LARGE SCALE GENOMIC DNA]</scope>
    <source>
        <strain evidence="1 2">ER1909</strain>
    </source>
</reference>
<dbReference type="EMBL" id="MU394366">
    <property type="protein sequence ID" value="KAI6082660.1"/>
    <property type="molecule type" value="Genomic_DNA"/>
</dbReference>
<proteinExistence type="predicted"/>
<comment type="caution">
    <text evidence="1">The sequence shown here is derived from an EMBL/GenBank/DDBJ whole genome shotgun (WGS) entry which is preliminary data.</text>
</comment>
<name>A0ACC0CQM9_9PEZI</name>
<gene>
    <name evidence="1" type="ORF">F4821DRAFT_246619</name>
</gene>
<accession>A0ACC0CQM9</accession>
<keyword evidence="2" id="KW-1185">Reference proteome</keyword>